<sequence length="107" mass="11511">MSRDITAAQLAPAAPVAFVARLEPQGSTFPAPPTQTLLEAALQAGLKFPSSCRNGTCRTCLCRLAAGRIGYRIEWPGVSYDERDEGFILPCVAYPESDVVIEAPQSR</sequence>
<comment type="cofactor">
    <cofactor evidence="8">
        <name>[2Fe-2S] cluster</name>
        <dbReference type="ChEBI" id="CHEBI:190135"/>
    </cofactor>
</comment>
<dbReference type="STRING" id="68895.RR42_s3359"/>
<protein>
    <submittedName>
        <fullName evidence="10">Ferredoxin</fullName>
    </submittedName>
</protein>
<evidence type="ECO:0000259" key="9">
    <source>
        <dbReference type="PROSITE" id="PS51085"/>
    </source>
</evidence>
<keyword evidence="2" id="KW-0813">Transport</keyword>
<dbReference type="PANTHER" id="PTHR43112:SF3">
    <property type="entry name" value="FERREDOXIN-2, CHLOROPLASTIC"/>
    <property type="match status" value="1"/>
</dbReference>
<dbReference type="CDD" id="cd00207">
    <property type="entry name" value="fer2"/>
    <property type="match status" value="1"/>
</dbReference>
<dbReference type="InterPro" id="IPR036010">
    <property type="entry name" value="2Fe-2S_ferredoxin-like_sf"/>
</dbReference>
<dbReference type="Gene3D" id="3.10.20.30">
    <property type="match status" value="1"/>
</dbReference>
<evidence type="ECO:0000256" key="3">
    <source>
        <dbReference type="ARBA" id="ARBA00022714"/>
    </source>
</evidence>
<comment type="similarity">
    <text evidence="1">Belongs to the 2Fe2S plant-type ferredoxin family.</text>
</comment>
<dbReference type="OrthoDB" id="9806195at2"/>
<keyword evidence="5" id="KW-0249">Electron transport</keyword>
<proteinExistence type="inferred from homology"/>
<dbReference type="KEGG" id="cbw:RR42_s3359"/>
<keyword evidence="3" id="KW-0001">2Fe-2S</keyword>
<dbReference type="InterPro" id="IPR012675">
    <property type="entry name" value="Beta-grasp_dom_sf"/>
</dbReference>
<name>A0A0C4YR34_9BURK</name>
<dbReference type="InterPro" id="IPR001041">
    <property type="entry name" value="2Fe-2S_ferredoxin-type"/>
</dbReference>
<dbReference type="GO" id="GO:0046872">
    <property type="term" value="F:metal ion binding"/>
    <property type="evidence" value="ECO:0007669"/>
    <property type="project" value="UniProtKB-KW"/>
</dbReference>
<evidence type="ECO:0000256" key="7">
    <source>
        <dbReference type="ARBA" id="ARBA00023014"/>
    </source>
</evidence>
<evidence type="ECO:0000256" key="1">
    <source>
        <dbReference type="ARBA" id="ARBA00007874"/>
    </source>
</evidence>
<evidence type="ECO:0000313" key="11">
    <source>
        <dbReference type="Proteomes" id="UP000031843"/>
    </source>
</evidence>
<dbReference type="GO" id="GO:0051537">
    <property type="term" value="F:2 iron, 2 sulfur cluster binding"/>
    <property type="evidence" value="ECO:0007669"/>
    <property type="project" value="UniProtKB-KW"/>
</dbReference>
<keyword evidence="11" id="KW-1185">Reference proteome</keyword>
<dbReference type="EMBL" id="CP010537">
    <property type="protein sequence ID" value="AJG24935.1"/>
    <property type="molecule type" value="Genomic_DNA"/>
</dbReference>
<evidence type="ECO:0000256" key="6">
    <source>
        <dbReference type="ARBA" id="ARBA00023004"/>
    </source>
</evidence>
<accession>A0A0C4YR34</accession>
<gene>
    <name evidence="10" type="ORF">RR42_s3359</name>
</gene>
<evidence type="ECO:0000256" key="8">
    <source>
        <dbReference type="ARBA" id="ARBA00034078"/>
    </source>
</evidence>
<keyword evidence="6" id="KW-0408">Iron</keyword>
<evidence type="ECO:0000256" key="2">
    <source>
        <dbReference type="ARBA" id="ARBA00022448"/>
    </source>
</evidence>
<dbReference type="SUPFAM" id="SSF54292">
    <property type="entry name" value="2Fe-2S ferredoxin-like"/>
    <property type="match status" value="1"/>
</dbReference>
<dbReference type="PROSITE" id="PS51085">
    <property type="entry name" value="2FE2S_FER_2"/>
    <property type="match status" value="1"/>
</dbReference>
<evidence type="ECO:0000313" key="10">
    <source>
        <dbReference type="EMBL" id="AJG24935.1"/>
    </source>
</evidence>
<dbReference type="Pfam" id="PF00111">
    <property type="entry name" value="Fer2"/>
    <property type="match status" value="1"/>
</dbReference>
<evidence type="ECO:0000256" key="4">
    <source>
        <dbReference type="ARBA" id="ARBA00022723"/>
    </source>
</evidence>
<keyword evidence="4" id="KW-0479">Metal-binding</keyword>
<organism evidence="10 11">
    <name type="scientific">Cupriavidus basilensis</name>
    <dbReference type="NCBI Taxonomy" id="68895"/>
    <lineage>
        <taxon>Bacteria</taxon>
        <taxon>Pseudomonadati</taxon>
        <taxon>Pseudomonadota</taxon>
        <taxon>Betaproteobacteria</taxon>
        <taxon>Burkholderiales</taxon>
        <taxon>Burkholderiaceae</taxon>
        <taxon>Cupriavidus</taxon>
    </lineage>
</organism>
<dbReference type="RefSeq" id="WP_052495211.1">
    <property type="nucleotide sequence ID" value="NZ_CP010537.1"/>
</dbReference>
<dbReference type="Proteomes" id="UP000031843">
    <property type="component" value="Chromosome secondary"/>
</dbReference>
<keyword evidence="7" id="KW-0411">Iron-sulfur</keyword>
<feature type="domain" description="2Fe-2S ferredoxin-type" evidence="9">
    <location>
        <begin position="14"/>
        <end position="107"/>
    </location>
</feature>
<dbReference type="PANTHER" id="PTHR43112">
    <property type="entry name" value="FERREDOXIN"/>
    <property type="match status" value="1"/>
</dbReference>
<dbReference type="AlphaFoldDB" id="A0A0C4YR34"/>
<reference evidence="10 11" key="1">
    <citation type="journal article" date="2015" name="Genome Announc.">
        <title>Complete Genome Sequence of Cupriavidus basilensis 4G11, Isolated from the Oak Ridge Field Research Center Site.</title>
        <authorList>
            <person name="Ray J."/>
            <person name="Waters R.J."/>
            <person name="Skerker J.M."/>
            <person name="Kuehl J.V."/>
            <person name="Price M.N."/>
            <person name="Huang J."/>
            <person name="Chakraborty R."/>
            <person name="Arkin A.P."/>
            <person name="Deutschbauer A."/>
        </authorList>
    </citation>
    <scope>NUCLEOTIDE SEQUENCE [LARGE SCALE GENOMIC DNA]</scope>
    <source>
        <strain evidence="10">4G11</strain>
    </source>
</reference>
<evidence type="ECO:0000256" key="5">
    <source>
        <dbReference type="ARBA" id="ARBA00022982"/>
    </source>
</evidence>